<dbReference type="InterPro" id="IPR003599">
    <property type="entry name" value="Ig_sub"/>
</dbReference>
<evidence type="ECO:0000313" key="11">
    <source>
        <dbReference type="Ensembl" id="ENSHCOP00000004224.1"/>
    </source>
</evidence>
<name>A0A3Q3D6M8_HIPCM</name>
<evidence type="ECO:0000256" key="3">
    <source>
        <dbReference type="ARBA" id="ARBA00022729"/>
    </source>
</evidence>
<dbReference type="Pfam" id="PF13927">
    <property type="entry name" value="Ig_3"/>
    <property type="match status" value="1"/>
</dbReference>
<evidence type="ECO:0000256" key="5">
    <source>
        <dbReference type="ARBA" id="ARBA00023136"/>
    </source>
</evidence>
<dbReference type="OMA" id="INDVAQF"/>
<dbReference type="InterPro" id="IPR003598">
    <property type="entry name" value="Ig_sub2"/>
</dbReference>
<keyword evidence="4 9" id="KW-1133">Transmembrane helix</keyword>
<dbReference type="InterPro" id="IPR007110">
    <property type="entry name" value="Ig-like_dom"/>
</dbReference>
<keyword evidence="8" id="KW-0393">Immunoglobulin domain</keyword>
<keyword evidence="5 9" id="KW-0472">Membrane</keyword>
<dbReference type="PRINTS" id="PR00213">
    <property type="entry name" value="MYELINP0"/>
</dbReference>
<evidence type="ECO:0000256" key="1">
    <source>
        <dbReference type="ARBA" id="ARBA00004370"/>
    </source>
</evidence>
<dbReference type="SMART" id="SM00408">
    <property type="entry name" value="IGc2"/>
    <property type="match status" value="1"/>
</dbReference>
<proteinExistence type="predicted"/>
<dbReference type="AlphaFoldDB" id="A0A3Q3D6M8"/>
<dbReference type="PANTHER" id="PTHR44337:SF22">
    <property type="entry name" value="HEPACAM FAMILY MEMBER 2-LIKE"/>
    <property type="match status" value="1"/>
</dbReference>
<reference evidence="11" key="2">
    <citation type="submission" date="2025-09" db="UniProtKB">
        <authorList>
            <consortium name="Ensembl"/>
        </authorList>
    </citation>
    <scope>IDENTIFICATION</scope>
</reference>
<evidence type="ECO:0000256" key="8">
    <source>
        <dbReference type="ARBA" id="ARBA00023319"/>
    </source>
</evidence>
<dbReference type="InterPro" id="IPR052598">
    <property type="entry name" value="IgSF_CEA-related"/>
</dbReference>
<dbReference type="PANTHER" id="PTHR44337">
    <property type="entry name" value="CARCINOEMBRYONIC ANTIGEN-RELATED CELL ADHESION MOLECULE 8"/>
    <property type="match status" value="1"/>
</dbReference>
<dbReference type="SUPFAM" id="SSF48726">
    <property type="entry name" value="Immunoglobulin"/>
    <property type="match status" value="2"/>
</dbReference>
<feature type="domain" description="Ig-like" evidence="10">
    <location>
        <begin position="64"/>
        <end position="162"/>
    </location>
</feature>
<feature type="transmembrane region" description="Helical" evidence="9">
    <location>
        <begin position="173"/>
        <end position="199"/>
    </location>
</feature>
<evidence type="ECO:0000256" key="6">
    <source>
        <dbReference type="ARBA" id="ARBA00023157"/>
    </source>
</evidence>
<dbReference type="Proteomes" id="UP000264820">
    <property type="component" value="Unplaced"/>
</dbReference>
<evidence type="ECO:0000256" key="9">
    <source>
        <dbReference type="SAM" id="Phobius"/>
    </source>
</evidence>
<dbReference type="PROSITE" id="PS50835">
    <property type="entry name" value="IG_LIKE"/>
    <property type="match status" value="1"/>
</dbReference>
<keyword evidence="2 9" id="KW-0812">Transmembrane</keyword>
<dbReference type="Ensembl" id="ENSHCOT00000007396.1">
    <property type="protein sequence ID" value="ENSHCOP00000004224.1"/>
    <property type="gene ID" value="ENSHCOG00000005636.1"/>
</dbReference>
<dbReference type="GO" id="GO:0016020">
    <property type="term" value="C:membrane"/>
    <property type="evidence" value="ECO:0007669"/>
    <property type="project" value="UniProtKB-SubCell"/>
</dbReference>
<protein>
    <recommendedName>
        <fullName evidence="10">Ig-like domain-containing protein</fullName>
    </recommendedName>
</protein>
<accession>A0A3Q3D6M8</accession>
<dbReference type="InterPro" id="IPR036179">
    <property type="entry name" value="Ig-like_dom_sf"/>
</dbReference>
<dbReference type="InterPro" id="IPR000920">
    <property type="entry name" value="Myelin_P0-rel"/>
</dbReference>
<evidence type="ECO:0000256" key="2">
    <source>
        <dbReference type="ARBA" id="ARBA00022692"/>
    </source>
</evidence>
<dbReference type="GeneTree" id="ENSGT00940000172130"/>
<evidence type="ECO:0000313" key="12">
    <source>
        <dbReference type="Proteomes" id="UP000264820"/>
    </source>
</evidence>
<keyword evidence="7" id="KW-0325">Glycoprotein</keyword>
<keyword evidence="12" id="KW-1185">Reference proteome</keyword>
<keyword evidence="6" id="KW-1015">Disulfide bond</keyword>
<sequence length="206" mass="21467">MTWLYEGVTLGLFVGGSPEINDVAQFRGRVAITATQLRIASARLGDAGTYTVEVVPLASTGLTPNSRSVPLRVFGKYAVSGVALSVPSVATEGGNITLTCTSGGTELTFQWGKDGAAIAEDGRIAIAGGSLVINPGQRGDAGDYTCTVSNPVSALAATRRLTVFYTCLDVGEVVGIVIGSLLLLLILVLLIVLLVCLVLRRRCKRL</sequence>
<dbReference type="Gene3D" id="2.60.40.10">
    <property type="entry name" value="Immunoglobulins"/>
    <property type="match status" value="1"/>
</dbReference>
<evidence type="ECO:0000256" key="7">
    <source>
        <dbReference type="ARBA" id="ARBA00023180"/>
    </source>
</evidence>
<evidence type="ECO:0000256" key="4">
    <source>
        <dbReference type="ARBA" id="ARBA00022989"/>
    </source>
</evidence>
<reference evidence="11" key="1">
    <citation type="submission" date="2025-08" db="UniProtKB">
        <authorList>
            <consortium name="Ensembl"/>
        </authorList>
    </citation>
    <scope>IDENTIFICATION</scope>
</reference>
<keyword evidence="3" id="KW-0732">Signal</keyword>
<evidence type="ECO:0000259" key="10">
    <source>
        <dbReference type="PROSITE" id="PS50835"/>
    </source>
</evidence>
<dbReference type="InterPro" id="IPR013783">
    <property type="entry name" value="Ig-like_fold"/>
</dbReference>
<organism evidence="11 12">
    <name type="scientific">Hippocampus comes</name>
    <name type="common">Tiger tail seahorse</name>
    <dbReference type="NCBI Taxonomy" id="109280"/>
    <lineage>
        <taxon>Eukaryota</taxon>
        <taxon>Metazoa</taxon>
        <taxon>Chordata</taxon>
        <taxon>Craniata</taxon>
        <taxon>Vertebrata</taxon>
        <taxon>Euteleostomi</taxon>
        <taxon>Actinopterygii</taxon>
        <taxon>Neopterygii</taxon>
        <taxon>Teleostei</taxon>
        <taxon>Neoteleostei</taxon>
        <taxon>Acanthomorphata</taxon>
        <taxon>Syngnathiaria</taxon>
        <taxon>Syngnathiformes</taxon>
        <taxon>Syngnathoidei</taxon>
        <taxon>Syngnathidae</taxon>
        <taxon>Hippocampus</taxon>
    </lineage>
</organism>
<dbReference type="SMART" id="SM00409">
    <property type="entry name" value="IG"/>
    <property type="match status" value="1"/>
</dbReference>
<comment type="subcellular location">
    <subcellularLocation>
        <location evidence="1">Membrane</location>
    </subcellularLocation>
</comment>